<organism evidence="3 4">
    <name type="scientific">Ignelater luminosus</name>
    <name type="common">Cucubano</name>
    <name type="synonym">Pyrophorus luminosus</name>
    <dbReference type="NCBI Taxonomy" id="2038154"/>
    <lineage>
        <taxon>Eukaryota</taxon>
        <taxon>Metazoa</taxon>
        <taxon>Ecdysozoa</taxon>
        <taxon>Arthropoda</taxon>
        <taxon>Hexapoda</taxon>
        <taxon>Insecta</taxon>
        <taxon>Pterygota</taxon>
        <taxon>Neoptera</taxon>
        <taxon>Endopterygota</taxon>
        <taxon>Coleoptera</taxon>
        <taxon>Polyphaga</taxon>
        <taxon>Elateriformia</taxon>
        <taxon>Elateroidea</taxon>
        <taxon>Elateridae</taxon>
        <taxon>Agrypninae</taxon>
        <taxon>Pyrophorini</taxon>
        <taxon>Ignelater</taxon>
    </lineage>
</organism>
<dbReference type="PANTHER" id="PTHR19303">
    <property type="entry name" value="TRANSPOSON"/>
    <property type="match status" value="1"/>
</dbReference>
<gene>
    <name evidence="3" type="ORF">ILUMI_08968</name>
</gene>
<evidence type="ECO:0000259" key="2">
    <source>
        <dbReference type="Pfam" id="PF03184"/>
    </source>
</evidence>
<feature type="domain" description="DDE-1" evidence="2">
    <location>
        <begin position="73"/>
        <end position="244"/>
    </location>
</feature>
<evidence type="ECO:0000313" key="3">
    <source>
        <dbReference type="EMBL" id="KAF2897207.1"/>
    </source>
</evidence>
<dbReference type="AlphaFoldDB" id="A0A8K0GCX2"/>
<comment type="caution">
    <text evidence="3">The sequence shown here is derived from an EMBL/GenBank/DDBJ whole genome shotgun (WGS) entry which is preliminary data.</text>
</comment>
<feature type="compositionally biased region" description="Acidic residues" evidence="1">
    <location>
        <begin position="397"/>
        <end position="415"/>
    </location>
</feature>
<dbReference type="InterPro" id="IPR004875">
    <property type="entry name" value="DDE_SF_endonuclease_dom"/>
</dbReference>
<name>A0A8K0GCX2_IGNLU</name>
<dbReference type="OrthoDB" id="6781380at2759"/>
<proteinExistence type="predicted"/>
<evidence type="ECO:0000256" key="1">
    <source>
        <dbReference type="SAM" id="MobiDB-lite"/>
    </source>
</evidence>
<dbReference type="InterPro" id="IPR050863">
    <property type="entry name" value="CenT-Element_Derived"/>
</dbReference>
<feature type="compositionally biased region" description="Basic residues" evidence="1">
    <location>
        <begin position="364"/>
        <end position="393"/>
    </location>
</feature>
<dbReference type="PANTHER" id="PTHR19303:SF74">
    <property type="entry name" value="POGO TRANSPOSABLE ELEMENT WITH KRAB DOMAIN"/>
    <property type="match status" value="1"/>
</dbReference>
<dbReference type="GO" id="GO:0005634">
    <property type="term" value="C:nucleus"/>
    <property type="evidence" value="ECO:0007669"/>
    <property type="project" value="TreeGrafter"/>
</dbReference>
<dbReference type="GO" id="GO:0003677">
    <property type="term" value="F:DNA binding"/>
    <property type="evidence" value="ECO:0007669"/>
    <property type="project" value="TreeGrafter"/>
</dbReference>
<dbReference type="InterPro" id="IPR036397">
    <property type="entry name" value="RNaseH_sf"/>
</dbReference>
<accession>A0A8K0GCX2</accession>
<evidence type="ECO:0000313" key="4">
    <source>
        <dbReference type="Proteomes" id="UP000801492"/>
    </source>
</evidence>
<dbReference type="Pfam" id="PF03184">
    <property type="entry name" value="DDE_1"/>
    <property type="match status" value="1"/>
</dbReference>
<feature type="region of interest" description="Disordered" evidence="1">
    <location>
        <begin position="364"/>
        <end position="415"/>
    </location>
</feature>
<dbReference type="Proteomes" id="UP000801492">
    <property type="component" value="Unassembled WGS sequence"/>
</dbReference>
<reference evidence="3" key="1">
    <citation type="submission" date="2019-08" db="EMBL/GenBank/DDBJ databases">
        <title>The genome of the North American firefly Photinus pyralis.</title>
        <authorList>
            <consortium name="Photinus pyralis genome working group"/>
            <person name="Fallon T.R."/>
            <person name="Sander Lower S.E."/>
            <person name="Weng J.-K."/>
        </authorList>
    </citation>
    <scope>NUCLEOTIDE SEQUENCE</scope>
    <source>
        <strain evidence="3">TRF0915ILg1</strain>
        <tissue evidence="3">Whole body</tissue>
    </source>
</reference>
<protein>
    <recommendedName>
        <fullName evidence="2">DDE-1 domain-containing protein</fullName>
    </recommendedName>
</protein>
<keyword evidence="4" id="KW-1185">Reference proteome</keyword>
<dbReference type="Gene3D" id="3.30.420.10">
    <property type="entry name" value="Ribonuclease H-like superfamily/Ribonuclease H"/>
    <property type="match status" value="1"/>
</dbReference>
<dbReference type="EMBL" id="VTPC01004406">
    <property type="protein sequence ID" value="KAF2897207.1"/>
    <property type="molecule type" value="Genomic_DNA"/>
</dbReference>
<sequence>MVRNYVKKGRKPLYSADTIKTAVEELLKSVSENSNPSQIWNLDETSFCLDPSETKVVAPTGFPVHRATARPGKKNITVSMACNAAGQKSKKATPLIVFRGKHVWYSWMAASNEEFTGITYAATKNGWMELDTFRNYLEKSCLKFIGDKRPTLLIYDGHSSHIDLQLVQKACEENVIILKLAPHTSHILQPLDLCVFRSLKQRWDQQLIKWQRQNYGQKLSKRVFSTLISKIWTETDSTIIRNGFKTAGIVPFNHQIISKDVFEPQLYQRWIIHCQKAEENRTGILQIPLQDANALISTTNEDRDDLSVAKNAQNDLEEENPQDTLPYTRKFEDMLLETIKQKLSTSMKRQRVCLGAEAIDRVKQSVKNKKSKRKDTKPANKKSKDKKKPKPRKVLIDETDEEPDEIFEPGESDIENELETQEQEINFMECINRYILAIKAENWVLVMNASKRTVKYLLCWPNYGYHC</sequence>